<keyword evidence="11" id="KW-0812">Transmembrane</keyword>
<keyword evidence="6 14" id="KW-0418">Kinase</keyword>
<dbReference type="Pfam" id="PF07730">
    <property type="entry name" value="HisKA_3"/>
    <property type="match status" value="1"/>
</dbReference>
<proteinExistence type="predicted"/>
<gene>
    <name evidence="14" type="ORF">EV191_101345</name>
</gene>
<keyword evidence="15" id="KW-1185">Reference proteome</keyword>
<dbReference type="EMBL" id="SLXQ01000001">
    <property type="protein sequence ID" value="TCP56402.1"/>
    <property type="molecule type" value="Genomic_DNA"/>
</dbReference>
<evidence type="ECO:0000256" key="7">
    <source>
        <dbReference type="ARBA" id="ARBA00022840"/>
    </source>
</evidence>
<feature type="domain" description="Signal transduction histidine kinase subgroup 3 dimerisation and phosphoacceptor" evidence="13">
    <location>
        <begin position="189"/>
        <end position="252"/>
    </location>
</feature>
<evidence type="ECO:0000256" key="10">
    <source>
        <dbReference type="SAM" id="MobiDB-lite"/>
    </source>
</evidence>
<keyword evidence="3" id="KW-0597">Phosphoprotein</keyword>
<organism evidence="14 15">
    <name type="scientific">Tamaricihabitans halophyticus</name>
    <dbReference type="NCBI Taxonomy" id="1262583"/>
    <lineage>
        <taxon>Bacteria</taxon>
        <taxon>Bacillati</taxon>
        <taxon>Actinomycetota</taxon>
        <taxon>Actinomycetes</taxon>
        <taxon>Pseudonocardiales</taxon>
        <taxon>Pseudonocardiaceae</taxon>
        <taxon>Tamaricihabitans</taxon>
    </lineage>
</organism>
<reference evidence="14 15" key="1">
    <citation type="submission" date="2019-03" db="EMBL/GenBank/DDBJ databases">
        <title>Genomic Encyclopedia of Type Strains, Phase IV (KMG-IV): sequencing the most valuable type-strain genomes for metagenomic binning, comparative biology and taxonomic classification.</title>
        <authorList>
            <person name="Goeker M."/>
        </authorList>
    </citation>
    <scope>NUCLEOTIDE SEQUENCE [LARGE SCALE GENOMIC DNA]</scope>
    <source>
        <strain evidence="14 15">DSM 45765</strain>
    </source>
</reference>
<feature type="transmembrane region" description="Helical" evidence="11">
    <location>
        <begin position="66"/>
        <end position="87"/>
    </location>
</feature>
<protein>
    <recommendedName>
        <fullName evidence="2">histidine kinase</fullName>
        <ecNumber evidence="2">2.7.13.3</ecNumber>
    </recommendedName>
</protein>
<dbReference type="RefSeq" id="WP_132875006.1">
    <property type="nucleotide sequence ID" value="NZ_SLXQ01000001.1"/>
</dbReference>
<evidence type="ECO:0000313" key="15">
    <source>
        <dbReference type="Proteomes" id="UP000294911"/>
    </source>
</evidence>
<comment type="caution">
    <text evidence="14">The sequence shown here is derived from an EMBL/GenBank/DDBJ whole genome shotgun (WGS) entry which is preliminary data.</text>
</comment>
<evidence type="ECO:0000256" key="11">
    <source>
        <dbReference type="SAM" id="Phobius"/>
    </source>
</evidence>
<dbReference type="Proteomes" id="UP000294911">
    <property type="component" value="Unassembled WGS sequence"/>
</dbReference>
<dbReference type="CDD" id="cd16917">
    <property type="entry name" value="HATPase_UhpB-NarQ-NarX-like"/>
    <property type="match status" value="1"/>
</dbReference>
<accession>A0A4R2R159</accession>
<evidence type="ECO:0000256" key="3">
    <source>
        <dbReference type="ARBA" id="ARBA00022553"/>
    </source>
</evidence>
<dbReference type="InterPro" id="IPR003594">
    <property type="entry name" value="HATPase_dom"/>
</dbReference>
<dbReference type="GO" id="GO:0016020">
    <property type="term" value="C:membrane"/>
    <property type="evidence" value="ECO:0007669"/>
    <property type="project" value="InterPro"/>
</dbReference>
<evidence type="ECO:0000256" key="6">
    <source>
        <dbReference type="ARBA" id="ARBA00022777"/>
    </source>
</evidence>
<name>A0A4R2R159_9PSEU</name>
<evidence type="ECO:0000256" key="9">
    <source>
        <dbReference type="SAM" id="Coils"/>
    </source>
</evidence>
<dbReference type="Gene3D" id="1.20.5.1930">
    <property type="match status" value="1"/>
</dbReference>
<evidence type="ECO:0000259" key="13">
    <source>
        <dbReference type="Pfam" id="PF07730"/>
    </source>
</evidence>
<dbReference type="InterPro" id="IPR011712">
    <property type="entry name" value="Sig_transdc_His_kin_sub3_dim/P"/>
</dbReference>
<evidence type="ECO:0000256" key="1">
    <source>
        <dbReference type="ARBA" id="ARBA00000085"/>
    </source>
</evidence>
<dbReference type="PANTHER" id="PTHR24421">
    <property type="entry name" value="NITRATE/NITRITE SENSOR PROTEIN NARX-RELATED"/>
    <property type="match status" value="1"/>
</dbReference>
<feature type="transmembrane region" description="Helical" evidence="11">
    <location>
        <begin position="42"/>
        <end position="59"/>
    </location>
</feature>
<evidence type="ECO:0000256" key="8">
    <source>
        <dbReference type="ARBA" id="ARBA00023012"/>
    </source>
</evidence>
<dbReference type="EC" id="2.7.13.3" evidence="2"/>
<feature type="transmembrane region" description="Helical" evidence="11">
    <location>
        <begin position="93"/>
        <end position="110"/>
    </location>
</feature>
<dbReference type="GO" id="GO:0046983">
    <property type="term" value="F:protein dimerization activity"/>
    <property type="evidence" value="ECO:0007669"/>
    <property type="project" value="InterPro"/>
</dbReference>
<dbReference type="Pfam" id="PF02518">
    <property type="entry name" value="HATPase_c"/>
    <property type="match status" value="1"/>
</dbReference>
<evidence type="ECO:0000259" key="12">
    <source>
        <dbReference type="Pfam" id="PF02518"/>
    </source>
</evidence>
<dbReference type="Gene3D" id="3.30.565.10">
    <property type="entry name" value="Histidine kinase-like ATPase, C-terminal domain"/>
    <property type="match status" value="1"/>
</dbReference>
<feature type="transmembrane region" description="Helical" evidence="11">
    <location>
        <begin position="117"/>
        <end position="133"/>
    </location>
</feature>
<dbReference type="InterPro" id="IPR036890">
    <property type="entry name" value="HATPase_C_sf"/>
</dbReference>
<keyword evidence="9" id="KW-0175">Coiled coil</keyword>
<dbReference type="SUPFAM" id="SSF55874">
    <property type="entry name" value="ATPase domain of HSP90 chaperone/DNA topoisomerase II/histidine kinase"/>
    <property type="match status" value="1"/>
</dbReference>
<evidence type="ECO:0000313" key="14">
    <source>
        <dbReference type="EMBL" id="TCP56402.1"/>
    </source>
</evidence>
<keyword evidence="11" id="KW-0472">Membrane</keyword>
<keyword evidence="5" id="KW-0547">Nucleotide-binding</keyword>
<feature type="region of interest" description="Disordered" evidence="10">
    <location>
        <begin position="337"/>
        <end position="356"/>
    </location>
</feature>
<dbReference type="AlphaFoldDB" id="A0A4R2R159"/>
<sequence length="398" mass="42811">MQRLRLRRRTEAILICTVVLAFALLDIAISLADPTTGAAGPYAGLALLLSVDLAVLLIARAPLLVAGYVSVVSLAMLASDLVAPGLLTPEHQITATAVPTITGVITYNLAYTQPRRWAWPIIGLLALLASRPWTPSWDVLPFGLLNTAVPGLLAMYIEARQRLLRSLRDRAERAERERELQAEHARAEERTRLAAEMHDIVSHRLTLMVLQASALRVTSADEPTKEAAEQLRATGCQALEEMRDLVGVLRRGEAEQLPDAPMDVGELAELATESESVGIPVELTVTGDPAQASPVVARTAYRIVQEALTNVRKHAPGAQVWLAASYATGKVELSIRNSAPRRTPEQGLRESGSGAGLSGLRKRVELVRGTFHTESTSEGGFLVTATLPAYVPTAEVAG</sequence>
<dbReference type="GO" id="GO:0005524">
    <property type="term" value="F:ATP binding"/>
    <property type="evidence" value="ECO:0007669"/>
    <property type="project" value="UniProtKB-KW"/>
</dbReference>
<keyword evidence="7" id="KW-0067">ATP-binding</keyword>
<dbReference type="OrthoDB" id="227596at2"/>
<evidence type="ECO:0000256" key="2">
    <source>
        <dbReference type="ARBA" id="ARBA00012438"/>
    </source>
</evidence>
<evidence type="ECO:0000256" key="5">
    <source>
        <dbReference type="ARBA" id="ARBA00022741"/>
    </source>
</evidence>
<dbReference type="InterPro" id="IPR050482">
    <property type="entry name" value="Sensor_HK_TwoCompSys"/>
</dbReference>
<comment type="catalytic activity">
    <reaction evidence="1">
        <text>ATP + protein L-histidine = ADP + protein N-phospho-L-histidine.</text>
        <dbReference type="EC" id="2.7.13.3"/>
    </reaction>
</comment>
<evidence type="ECO:0000256" key="4">
    <source>
        <dbReference type="ARBA" id="ARBA00022679"/>
    </source>
</evidence>
<keyword evidence="4" id="KW-0808">Transferase</keyword>
<dbReference type="PANTHER" id="PTHR24421:SF10">
    <property type="entry name" value="NITRATE_NITRITE SENSOR PROTEIN NARQ"/>
    <property type="match status" value="1"/>
</dbReference>
<dbReference type="GO" id="GO:0000155">
    <property type="term" value="F:phosphorelay sensor kinase activity"/>
    <property type="evidence" value="ECO:0007669"/>
    <property type="project" value="InterPro"/>
</dbReference>
<feature type="coiled-coil region" evidence="9">
    <location>
        <begin position="157"/>
        <end position="191"/>
    </location>
</feature>
<keyword evidence="8" id="KW-0902">Two-component regulatory system</keyword>
<feature type="domain" description="Histidine kinase/HSP90-like ATPase" evidence="12">
    <location>
        <begin position="298"/>
        <end position="389"/>
    </location>
</feature>
<keyword evidence="11" id="KW-1133">Transmembrane helix</keyword>